<feature type="transmembrane region" description="Helical" evidence="10">
    <location>
        <begin position="63"/>
        <end position="82"/>
    </location>
</feature>
<keyword evidence="10" id="KW-0813">Transport</keyword>
<keyword evidence="12" id="KW-1185">Reference proteome</keyword>
<dbReference type="InterPro" id="IPR003691">
    <property type="entry name" value="FluC"/>
</dbReference>
<evidence type="ECO:0000313" key="11">
    <source>
        <dbReference type="EMBL" id="MFC4617553.1"/>
    </source>
</evidence>
<proteinExistence type="inferred from homology"/>
<keyword evidence="10" id="KW-0915">Sodium</keyword>
<keyword evidence="5 10" id="KW-0472">Membrane</keyword>
<evidence type="ECO:0000256" key="7">
    <source>
        <dbReference type="ARBA" id="ARBA00035120"/>
    </source>
</evidence>
<comment type="similarity">
    <text evidence="7 10">Belongs to the fluoride channel Fluc/FEX (TC 1.A.43) family.</text>
</comment>
<organism evidence="11 12">
    <name type="scientific">Camelliibacillus cellulosilyticus</name>
    <dbReference type="NCBI Taxonomy" id="2174486"/>
    <lineage>
        <taxon>Bacteria</taxon>
        <taxon>Bacillati</taxon>
        <taxon>Bacillota</taxon>
        <taxon>Bacilli</taxon>
        <taxon>Bacillales</taxon>
        <taxon>Sporolactobacillaceae</taxon>
        <taxon>Camelliibacillus</taxon>
    </lineage>
</organism>
<comment type="caution">
    <text evidence="11">The sequence shown here is derived from an EMBL/GenBank/DDBJ whole genome shotgun (WGS) entry which is preliminary data.</text>
</comment>
<evidence type="ECO:0000256" key="8">
    <source>
        <dbReference type="ARBA" id="ARBA00035585"/>
    </source>
</evidence>
<dbReference type="RefSeq" id="WP_376844592.1">
    <property type="nucleotide sequence ID" value="NZ_JBHSFW010000001.1"/>
</dbReference>
<evidence type="ECO:0000256" key="10">
    <source>
        <dbReference type="HAMAP-Rule" id="MF_00454"/>
    </source>
</evidence>
<name>A0ABV9GKA2_9BACL</name>
<evidence type="ECO:0000313" key="12">
    <source>
        <dbReference type="Proteomes" id="UP001596022"/>
    </source>
</evidence>
<feature type="transmembrane region" description="Helical" evidence="10">
    <location>
        <begin position="31"/>
        <end position="51"/>
    </location>
</feature>
<evidence type="ECO:0000256" key="1">
    <source>
        <dbReference type="ARBA" id="ARBA00004651"/>
    </source>
</evidence>
<keyword evidence="3 10" id="KW-0812">Transmembrane</keyword>
<dbReference type="NCBIfam" id="TIGR00494">
    <property type="entry name" value="crcB"/>
    <property type="match status" value="1"/>
</dbReference>
<comment type="catalytic activity">
    <reaction evidence="8">
        <text>fluoride(in) = fluoride(out)</text>
        <dbReference type="Rhea" id="RHEA:76159"/>
        <dbReference type="ChEBI" id="CHEBI:17051"/>
    </reaction>
    <physiologicalReaction direction="left-to-right" evidence="8">
        <dbReference type="Rhea" id="RHEA:76160"/>
    </physiologicalReaction>
</comment>
<comment type="activity regulation">
    <text evidence="10">Na(+) is not transported, but it plays an essential structural role and its presence is essential for fluoride channel function.</text>
</comment>
<comment type="subcellular location">
    <subcellularLocation>
        <location evidence="1 10">Cell membrane</location>
        <topology evidence="1 10">Multi-pass membrane protein</topology>
    </subcellularLocation>
</comment>
<evidence type="ECO:0000256" key="4">
    <source>
        <dbReference type="ARBA" id="ARBA00022989"/>
    </source>
</evidence>
<feature type="transmembrane region" description="Helical" evidence="10">
    <location>
        <begin position="94"/>
        <end position="115"/>
    </location>
</feature>
<keyword evidence="2 10" id="KW-1003">Cell membrane</keyword>
<dbReference type="Proteomes" id="UP001596022">
    <property type="component" value="Unassembled WGS sequence"/>
</dbReference>
<evidence type="ECO:0000256" key="9">
    <source>
        <dbReference type="ARBA" id="ARBA00049940"/>
    </source>
</evidence>
<feature type="binding site" evidence="10">
    <location>
        <position position="74"/>
    </location>
    <ligand>
        <name>Na(+)</name>
        <dbReference type="ChEBI" id="CHEBI:29101"/>
        <note>structural</note>
    </ligand>
</feature>
<keyword evidence="10" id="KW-0406">Ion transport</keyword>
<dbReference type="PANTHER" id="PTHR28259">
    <property type="entry name" value="FLUORIDE EXPORT PROTEIN 1-RELATED"/>
    <property type="match status" value="1"/>
</dbReference>
<comment type="function">
    <text evidence="9 10">Fluoride-specific ion channel. Important for reducing fluoride concentration in the cell, thus reducing its toxicity.</text>
</comment>
<evidence type="ECO:0000256" key="2">
    <source>
        <dbReference type="ARBA" id="ARBA00022475"/>
    </source>
</evidence>
<evidence type="ECO:0000256" key="6">
    <source>
        <dbReference type="ARBA" id="ARBA00023303"/>
    </source>
</evidence>
<dbReference type="PANTHER" id="PTHR28259:SF1">
    <property type="entry name" value="FLUORIDE EXPORT PROTEIN 1-RELATED"/>
    <property type="match status" value="1"/>
</dbReference>
<keyword evidence="4 10" id="KW-1133">Transmembrane helix</keyword>
<keyword evidence="10" id="KW-0479">Metal-binding</keyword>
<dbReference type="HAMAP" id="MF_00454">
    <property type="entry name" value="FluC"/>
    <property type="match status" value="1"/>
</dbReference>
<dbReference type="EMBL" id="JBHSFW010000001">
    <property type="protein sequence ID" value="MFC4617553.1"/>
    <property type="molecule type" value="Genomic_DNA"/>
</dbReference>
<keyword evidence="6 10" id="KW-0407">Ion channel</keyword>
<accession>A0ABV9GKA2</accession>
<reference evidence="12" key="1">
    <citation type="journal article" date="2019" name="Int. J. Syst. Evol. Microbiol.">
        <title>The Global Catalogue of Microorganisms (GCM) 10K type strain sequencing project: providing services to taxonomists for standard genome sequencing and annotation.</title>
        <authorList>
            <consortium name="The Broad Institute Genomics Platform"/>
            <consortium name="The Broad Institute Genome Sequencing Center for Infectious Disease"/>
            <person name="Wu L."/>
            <person name="Ma J."/>
        </authorList>
    </citation>
    <scope>NUCLEOTIDE SEQUENCE [LARGE SCALE GENOMIC DNA]</scope>
    <source>
        <strain evidence="12">CGMCC 1.16306</strain>
    </source>
</reference>
<protein>
    <recommendedName>
        <fullName evidence="10">Fluoride-specific ion channel FluC</fullName>
    </recommendedName>
</protein>
<gene>
    <name evidence="10 11" type="primary">crcB</name>
    <name evidence="10" type="synonym">fluC</name>
    <name evidence="11" type="ORF">ACFO4N_02270</name>
</gene>
<dbReference type="Pfam" id="PF02537">
    <property type="entry name" value="CRCB"/>
    <property type="match status" value="1"/>
</dbReference>
<sequence length="133" mass="14504">MLVIVIGIFGMIGAMLRYGLGQLTFTWSHGPFPLATFIANLLGCFILGWLTTYVNQRARIHTYIKKGIGTGLIGSFTTFSTFSVDAVQLIQSGLLTLGLFYIAASLFGGWMLGYLGYKIGALFIGCYEKGNVR</sequence>
<feature type="binding site" evidence="10">
    <location>
        <position position="77"/>
    </location>
    <ligand>
        <name>Na(+)</name>
        <dbReference type="ChEBI" id="CHEBI:29101"/>
        <note>structural</note>
    </ligand>
</feature>
<evidence type="ECO:0000256" key="5">
    <source>
        <dbReference type="ARBA" id="ARBA00023136"/>
    </source>
</evidence>
<evidence type="ECO:0000256" key="3">
    <source>
        <dbReference type="ARBA" id="ARBA00022692"/>
    </source>
</evidence>